<reference evidence="2" key="1">
    <citation type="journal article" date="2022" name="Mol. Ecol. Resour.">
        <title>The genomes of chicory, endive, great burdock and yacon provide insights into Asteraceae palaeo-polyploidization history and plant inulin production.</title>
        <authorList>
            <person name="Fan W."/>
            <person name="Wang S."/>
            <person name="Wang H."/>
            <person name="Wang A."/>
            <person name="Jiang F."/>
            <person name="Liu H."/>
            <person name="Zhao H."/>
            <person name="Xu D."/>
            <person name="Zhang Y."/>
        </authorList>
    </citation>
    <scope>NUCLEOTIDE SEQUENCE [LARGE SCALE GENOMIC DNA]</scope>
    <source>
        <strain evidence="2">cv. Punajuju</strain>
    </source>
</reference>
<accession>A0ACB9E4T0</accession>
<organism evidence="1 2">
    <name type="scientific">Cichorium intybus</name>
    <name type="common">Chicory</name>
    <dbReference type="NCBI Taxonomy" id="13427"/>
    <lineage>
        <taxon>Eukaryota</taxon>
        <taxon>Viridiplantae</taxon>
        <taxon>Streptophyta</taxon>
        <taxon>Embryophyta</taxon>
        <taxon>Tracheophyta</taxon>
        <taxon>Spermatophyta</taxon>
        <taxon>Magnoliopsida</taxon>
        <taxon>eudicotyledons</taxon>
        <taxon>Gunneridae</taxon>
        <taxon>Pentapetalae</taxon>
        <taxon>asterids</taxon>
        <taxon>campanulids</taxon>
        <taxon>Asterales</taxon>
        <taxon>Asteraceae</taxon>
        <taxon>Cichorioideae</taxon>
        <taxon>Cichorieae</taxon>
        <taxon>Cichoriinae</taxon>
        <taxon>Cichorium</taxon>
    </lineage>
</organism>
<proteinExistence type="predicted"/>
<dbReference type="Proteomes" id="UP001055811">
    <property type="component" value="Linkage Group LG04"/>
</dbReference>
<comment type="caution">
    <text evidence="1">The sequence shown here is derived from an EMBL/GenBank/DDBJ whole genome shotgun (WGS) entry which is preliminary data.</text>
</comment>
<reference evidence="1 2" key="2">
    <citation type="journal article" date="2022" name="Mol. Ecol. Resour.">
        <title>The genomes of chicory, endive, great burdock and yacon provide insights into Asteraceae paleo-polyploidization history and plant inulin production.</title>
        <authorList>
            <person name="Fan W."/>
            <person name="Wang S."/>
            <person name="Wang H."/>
            <person name="Wang A."/>
            <person name="Jiang F."/>
            <person name="Liu H."/>
            <person name="Zhao H."/>
            <person name="Xu D."/>
            <person name="Zhang Y."/>
        </authorList>
    </citation>
    <scope>NUCLEOTIDE SEQUENCE [LARGE SCALE GENOMIC DNA]</scope>
    <source>
        <strain evidence="2">cv. Punajuju</strain>
        <tissue evidence="1">Leaves</tissue>
    </source>
</reference>
<sequence>MRFHGLQNLQSNCIFRGLAGLSTAKYLPDAGRKPILLEAADVLGGKVAAWKYDDGDWYATGLHIFWM</sequence>
<keyword evidence="2" id="KW-1185">Reference proteome</keyword>
<evidence type="ECO:0000313" key="1">
    <source>
        <dbReference type="EMBL" id="KAI3753919.1"/>
    </source>
</evidence>
<name>A0ACB9E4T0_CICIN</name>
<protein>
    <submittedName>
        <fullName evidence="1">Uncharacterized protein</fullName>
    </submittedName>
</protein>
<dbReference type="EMBL" id="CM042012">
    <property type="protein sequence ID" value="KAI3753919.1"/>
    <property type="molecule type" value="Genomic_DNA"/>
</dbReference>
<gene>
    <name evidence="1" type="ORF">L2E82_25984</name>
</gene>
<evidence type="ECO:0000313" key="2">
    <source>
        <dbReference type="Proteomes" id="UP001055811"/>
    </source>
</evidence>